<gene>
    <name evidence="1" type="ORF">BU14_0076s0044</name>
</gene>
<sequence>MARGAGAAGTRGSRRACGCATSHGAVPCAVVWPCCCTVACAATGARSVLYFDKWMGCRSCTGAGVHACCDARAPVGCSAAALAGAIGNPTPVRPLRVTKRHDQAASTPECGQCFARLPFYARPEGCLPQSARHVSLAEEAAAGPASVTRRCQLLPSSTSLCLPAAATLFASRPLVTSAFLALFA</sequence>
<organism evidence="1 2">
    <name type="scientific">Porphyra umbilicalis</name>
    <name type="common">Purple laver</name>
    <name type="synonym">Red alga</name>
    <dbReference type="NCBI Taxonomy" id="2786"/>
    <lineage>
        <taxon>Eukaryota</taxon>
        <taxon>Rhodophyta</taxon>
        <taxon>Bangiophyceae</taxon>
        <taxon>Bangiales</taxon>
        <taxon>Bangiaceae</taxon>
        <taxon>Porphyra</taxon>
    </lineage>
</organism>
<dbReference type="Proteomes" id="UP000218209">
    <property type="component" value="Unassembled WGS sequence"/>
</dbReference>
<keyword evidence="2" id="KW-1185">Reference proteome</keyword>
<proteinExistence type="predicted"/>
<reference evidence="1 2" key="1">
    <citation type="submission" date="2017-03" db="EMBL/GenBank/DDBJ databases">
        <title>WGS assembly of Porphyra umbilicalis.</title>
        <authorList>
            <person name="Brawley S.H."/>
            <person name="Blouin N.A."/>
            <person name="Ficko-Blean E."/>
            <person name="Wheeler G.L."/>
            <person name="Lohr M."/>
            <person name="Goodson H.V."/>
            <person name="Jenkins J.W."/>
            <person name="Blaby-Haas C.E."/>
            <person name="Helliwell K.E."/>
            <person name="Chan C."/>
            <person name="Marriage T."/>
            <person name="Bhattacharya D."/>
            <person name="Klein A.S."/>
            <person name="Badis Y."/>
            <person name="Brodie J."/>
            <person name="Cao Y."/>
            <person name="Collen J."/>
            <person name="Dittami S.M."/>
            <person name="Gachon C.M."/>
            <person name="Green B.R."/>
            <person name="Karpowicz S."/>
            <person name="Kim J.W."/>
            <person name="Kudahl U."/>
            <person name="Lin S."/>
            <person name="Michel G."/>
            <person name="Mittag M."/>
            <person name="Olson B.J."/>
            <person name="Pangilinan J."/>
            <person name="Peng Y."/>
            <person name="Qiu H."/>
            <person name="Shu S."/>
            <person name="Singer J.T."/>
            <person name="Smith A.G."/>
            <person name="Sprecher B.N."/>
            <person name="Wagner V."/>
            <person name="Wang W."/>
            <person name="Wang Z.-Y."/>
            <person name="Yan J."/>
            <person name="Yarish C."/>
            <person name="Zoeuner-Riek S."/>
            <person name="Zhuang Y."/>
            <person name="Zou Y."/>
            <person name="Lindquist E.A."/>
            <person name="Grimwood J."/>
            <person name="Barry K."/>
            <person name="Rokhsar D.S."/>
            <person name="Schmutz J."/>
            <person name="Stiller J.W."/>
            <person name="Grossman A.R."/>
            <person name="Prochnik S.E."/>
        </authorList>
    </citation>
    <scope>NUCLEOTIDE SEQUENCE [LARGE SCALE GENOMIC DNA]</scope>
    <source>
        <strain evidence="1">4086291</strain>
    </source>
</reference>
<protein>
    <submittedName>
        <fullName evidence="1">Uncharacterized protein</fullName>
    </submittedName>
</protein>
<name>A0A1X6PF76_PORUM</name>
<evidence type="ECO:0000313" key="1">
    <source>
        <dbReference type="EMBL" id="OSX79488.1"/>
    </source>
</evidence>
<evidence type="ECO:0000313" key="2">
    <source>
        <dbReference type="Proteomes" id="UP000218209"/>
    </source>
</evidence>
<accession>A0A1X6PF76</accession>
<dbReference type="EMBL" id="KV918790">
    <property type="protein sequence ID" value="OSX79488.1"/>
    <property type="molecule type" value="Genomic_DNA"/>
</dbReference>
<dbReference type="AlphaFoldDB" id="A0A1X6PF76"/>